<evidence type="ECO:0008006" key="5">
    <source>
        <dbReference type="Google" id="ProtNLM"/>
    </source>
</evidence>
<sequence length="134" mass="15152">MKAIKYELKMIHKKEIVLAADSRKMIEESLKTMLQAEKDLDVTGEELLGIVVEEKDERDCPGACDGCPYYCPNEEDCMMDDLENRCQECEAFCKKCGSCTMISCGECGDEMCETCHWRCQECGSCTHPQGEKLP</sequence>
<reference evidence="1 4" key="1">
    <citation type="journal article" date="2018" name="Int. J. Syst. Evol. Microbiol.">
        <title>Draft Genome Sequence of Faecalimonas umbilicata JCM 30896T, an Acetate-Producing Bacterium Isolated from Human Feces.</title>
        <authorList>
            <person name="Sakamoto M."/>
            <person name="Ikeyama N."/>
            <person name="Yuki M."/>
            <person name="Ohkuma M."/>
        </authorList>
    </citation>
    <scope>NUCLEOTIDE SEQUENCE [LARGE SCALE GENOMIC DNA]</scope>
    <source>
        <strain evidence="1 4">EGH7</strain>
    </source>
</reference>
<evidence type="ECO:0000313" key="1">
    <source>
        <dbReference type="EMBL" id="GBU05692.1"/>
    </source>
</evidence>
<evidence type="ECO:0000313" key="4">
    <source>
        <dbReference type="Proteomes" id="UP000702954"/>
    </source>
</evidence>
<evidence type="ECO:0000313" key="2">
    <source>
        <dbReference type="EMBL" id="TCS66053.1"/>
    </source>
</evidence>
<evidence type="ECO:0000313" key="3">
    <source>
        <dbReference type="Proteomes" id="UP000294613"/>
    </source>
</evidence>
<organism evidence="2 3">
    <name type="scientific">Faecalimonas umbilicata</name>
    <dbReference type="NCBI Taxonomy" id="1912855"/>
    <lineage>
        <taxon>Bacteria</taxon>
        <taxon>Bacillati</taxon>
        <taxon>Bacillota</taxon>
        <taxon>Clostridia</taxon>
        <taxon>Lachnospirales</taxon>
        <taxon>Lachnospiraceae</taxon>
        <taxon>Faecalimonas</taxon>
    </lineage>
</organism>
<comment type="caution">
    <text evidence="2">The sequence shown here is derived from an EMBL/GenBank/DDBJ whole genome shotgun (WGS) entry which is preliminary data.</text>
</comment>
<reference evidence="2 3" key="2">
    <citation type="submission" date="2019-03" db="EMBL/GenBank/DDBJ databases">
        <title>Genomic Encyclopedia of Type Strains, Phase IV (KMG-IV): sequencing the most valuable type-strain genomes for metagenomic binning, comparative biology and taxonomic classification.</title>
        <authorList>
            <person name="Goeker M."/>
        </authorList>
    </citation>
    <scope>NUCLEOTIDE SEQUENCE [LARGE SCALE GENOMIC DNA]</scope>
    <source>
        <strain evidence="2 3">DSM 103426</strain>
    </source>
</reference>
<dbReference type="RefSeq" id="WP_116441941.1">
    <property type="nucleotide sequence ID" value="NZ_BHEO01000008.1"/>
</dbReference>
<dbReference type="EMBL" id="SLZV01000020">
    <property type="protein sequence ID" value="TCS66053.1"/>
    <property type="molecule type" value="Genomic_DNA"/>
</dbReference>
<dbReference type="Proteomes" id="UP000294613">
    <property type="component" value="Unassembled WGS sequence"/>
</dbReference>
<name>A0A4R3JIM4_9FIRM</name>
<dbReference type="EMBL" id="BHEO01000008">
    <property type="protein sequence ID" value="GBU05692.1"/>
    <property type="molecule type" value="Genomic_DNA"/>
</dbReference>
<dbReference type="Proteomes" id="UP000702954">
    <property type="component" value="Unassembled WGS sequence"/>
</dbReference>
<dbReference type="AlphaFoldDB" id="A0A4R3JIM4"/>
<keyword evidence="4" id="KW-1185">Reference proteome</keyword>
<accession>A0A4R3JIM4</accession>
<protein>
    <recommendedName>
        <fullName evidence="5">4Fe-4S ferredoxin-type domain-containing protein</fullName>
    </recommendedName>
</protein>
<proteinExistence type="predicted"/>
<gene>
    <name evidence="2" type="ORF">EDD74_12017</name>
    <name evidence="1" type="ORF">FAEUMB_22330</name>
</gene>